<dbReference type="InterPro" id="IPR009959">
    <property type="entry name" value="Cyclase_SnoaL-like"/>
</dbReference>
<sequence length="72" mass="7783">MMAEGDELATRKTFRGTHEGQFMGIPPSGRSVSMGLMDIVRICEGRVAEHWSMGDTLGMMQQLGAIPSGETP</sequence>
<evidence type="ECO:0008006" key="3">
    <source>
        <dbReference type="Google" id="ProtNLM"/>
    </source>
</evidence>
<proteinExistence type="predicted"/>
<dbReference type="GO" id="GO:0030638">
    <property type="term" value="P:polyketide metabolic process"/>
    <property type="evidence" value="ECO:0007669"/>
    <property type="project" value="InterPro"/>
</dbReference>
<name>A0A6J4QEK9_9ACTN</name>
<protein>
    <recommendedName>
        <fullName evidence="3">Ester cyclase</fullName>
    </recommendedName>
</protein>
<dbReference type="PANTHER" id="PTHR38436">
    <property type="entry name" value="POLYKETIDE CYCLASE SNOAL-LIKE DOMAIN"/>
    <property type="match status" value="1"/>
</dbReference>
<reference evidence="2" key="1">
    <citation type="submission" date="2020-02" db="EMBL/GenBank/DDBJ databases">
        <authorList>
            <person name="Meier V. D."/>
        </authorList>
    </citation>
    <scope>NUCLEOTIDE SEQUENCE</scope>
    <source>
        <strain evidence="2">AVDCRST_MAG80</strain>
    </source>
</reference>
<evidence type="ECO:0000256" key="1">
    <source>
        <dbReference type="SAM" id="MobiDB-lite"/>
    </source>
</evidence>
<dbReference type="PANTHER" id="PTHR38436:SF1">
    <property type="entry name" value="ESTER CYCLASE"/>
    <property type="match status" value="1"/>
</dbReference>
<dbReference type="InterPro" id="IPR032710">
    <property type="entry name" value="NTF2-like_dom_sf"/>
</dbReference>
<dbReference type="SUPFAM" id="SSF54427">
    <property type="entry name" value="NTF2-like"/>
    <property type="match status" value="1"/>
</dbReference>
<dbReference type="AlphaFoldDB" id="A0A6J4QEK9"/>
<dbReference type="Pfam" id="PF07366">
    <property type="entry name" value="SnoaL"/>
    <property type="match status" value="1"/>
</dbReference>
<evidence type="ECO:0000313" key="2">
    <source>
        <dbReference type="EMBL" id="CAA9435445.1"/>
    </source>
</evidence>
<organism evidence="2">
    <name type="scientific">uncultured Rubrobacteraceae bacterium</name>
    <dbReference type="NCBI Taxonomy" id="349277"/>
    <lineage>
        <taxon>Bacteria</taxon>
        <taxon>Bacillati</taxon>
        <taxon>Actinomycetota</taxon>
        <taxon>Rubrobacteria</taxon>
        <taxon>Rubrobacterales</taxon>
        <taxon>Rubrobacteraceae</taxon>
        <taxon>environmental samples</taxon>
    </lineage>
</organism>
<accession>A0A6J4QEK9</accession>
<gene>
    <name evidence="2" type="ORF">AVDCRST_MAG80-880</name>
</gene>
<dbReference type="EMBL" id="CADCVC010000073">
    <property type="protein sequence ID" value="CAA9435445.1"/>
    <property type="molecule type" value="Genomic_DNA"/>
</dbReference>
<feature type="region of interest" description="Disordered" evidence="1">
    <location>
        <begin position="1"/>
        <end position="28"/>
    </location>
</feature>
<dbReference type="Gene3D" id="3.10.450.50">
    <property type="match status" value="1"/>
</dbReference>